<evidence type="ECO:0000313" key="4">
    <source>
        <dbReference type="Proteomes" id="UP001374535"/>
    </source>
</evidence>
<name>A0AAQ3MWI6_VIGMU</name>
<feature type="region of interest" description="Disordered" evidence="1">
    <location>
        <begin position="1"/>
        <end position="27"/>
    </location>
</feature>
<feature type="domain" description="Putative plant transposon protein" evidence="2">
    <location>
        <begin position="74"/>
        <end position="247"/>
    </location>
</feature>
<evidence type="ECO:0000313" key="3">
    <source>
        <dbReference type="EMBL" id="WVY98386.1"/>
    </source>
</evidence>
<feature type="compositionally biased region" description="Basic residues" evidence="1">
    <location>
        <begin position="1"/>
        <end position="11"/>
    </location>
</feature>
<reference evidence="3 4" key="1">
    <citation type="journal article" date="2023" name="Life. Sci Alliance">
        <title>Evolutionary insights into 3D genome organization and epigenetic landscape of Vigna mungo.</title>
        <authorList>
            <person name="Junaid A."/>
            <person name="Singh B."/>
            <person name="Bhatia S."/>
        </authorList>
    </citation>
    <scope>NUCLEOTIDE SEQUENCE [LARGE SCALE GENOMIC DNA]</scope>
    <source>
        <strain evidence="3">Urdbean</strain>
    </source>
</reference>
<organism evidence="3 4">
    <name type="scientific">Vigna mungo</name>
    <name type="common">Black gram</name>
    <name type="synonym">Phaseolus mungo</name>
    <dbReference type="NCBI Taxonomy" id="3915"/>
    <lineage>
        <taxon>Eukaryota</taxon>
        <taxon>Viridiplantae</taxon>
        <taxon>Streptophyta</taxon>
        <taxon>Embryophyta</taxon>
        <taxon>Tracheophyta</taxon>
        <taxon>Spermatophyta</taxon>
        <taxon>Magnoliopsida</taxon>
        <taxon>eudicotyledons</taxon>
        <taxon>Gunneridae</taxon>
        <taxon>Pentapetalae</taxon>
        <taxon>rosids</taxon>
        <taxon>fabids</taxon>
        <taxon>Fabales</taxon>
        <taxon>Fabaceae</taxon>
        <taxon>Papilionoideae</taxon>
        <taxon>50 kb inversion clade</taxon>
        <taxon>NPAAA clade</taxon>
        <taxon>indigoferoid/millettioid clade</taxon>
        <taxon>Phaseoleae</taxon>
        <taxon>Vigna</taxon>
    </lineage>
</organism>
<gene>
    <name evidence="3" type="ORF">V8G54_030537</name>
</gene>
<accession>A0AAQ3MWI6</accession>
<proteinExistence type="predicted"/>
<sequence length="372" mass="43284">MVAPRSRRRRRSESSESSTRQRDASVEGWISDEQEQQSFSQFWKERKMIKQKFIDLAWYTSYNFSFPNLIIEQGVQHIMELRGRYYPDLVRVFYFNLKVRDGIFYTRVKGVDIVLDNDIWINVAKVPVLENSQIVPSDFTNFNKILVYQSFLCNPRQHNARLFLAGGLKMEERLLHYLIVWLLCPRGSNHAQCSETDLIIMYGILQSIPLNWPHLLQTIMFKAKRLDVVPLPYPLLVSHICEYRGVDVSNEHYETVLSGHRIGDNSLRQMGFIKQGDSCVHPKGAAGGQADEDEDTDIHMHEPTNVAGPSRVNEDYSLESLSRQMSEMARLQHEMMAIQNTRHEEICTHLKSLDERISGLERHFDSDESDEF</sequence>
<protein>
    <recommendedName>
        <fullName evidence="2">Putative plant transposon protein domain-containing protein</fullName>
    </recommendedName>
</protein>
<keyword evidence="4" id="KW-1185">Reference proteome</keyword>
<evidence type="ECO:0000256" key="1">
    <source>
        <dbReference type="SAM" id="MobiDB-lite"/>
    </source>
</evidence>
<evidence type="ECO:0000259" key="2">
    <source>
        <dbReference type="Pfam" id="PF20167"/>
    </source>
</evidence>
<dbReference type="InterPro" id="IPR046796">
    <property type="entry name" value="Transposase_32_dom"/>
</dbReference>
<dbReference type="Pfam" id="PF20167">
    <property type="entry name" value="Transposase_32"/>
    <property type="match status" value="1"/>
</dbReference>
<dbReference type="AlphaFoldDB" id="A0AAQ3MWI6"/>
<dbReference type="Proteomes" id="UP001374535">
    <property type="component" value="Chromosome 9"/>
</dbReference>
<dbReference type="EMBL" id="CP144692">
    <property type="protein sequence ID" value="WVY98386.1"/>
    <property type="molecule type" value="Genomic_DNA"/>
</dbReference>